<protein>
    <submittedName>
        <fullName evidence="1">Uncharacterized protein</fullName>
    </submittedName>
</protein>
<evidence type="ECO:0000313" key="1">
    <source>
        <dbReference type="EMBL" id="EUC54987.1"/>
    </source>
</evidence>
<evidence type="ECO:0000313" key="2">
    <source>
        <dbReference type="Proteomes" id="UP000030108"/>
    </source>
</evidence>
<proteinExistence type="predicted"/>
<reference evidence="2" key="1">
    <citation type="journal article" date="2014" name="Genome Announc.">
        <title>Draft genome sequence of the plant-pathogenic soil fungus Rhizoctonia solani anastomosis group 3 strain Rhs1AP.</title>
        <authorList>
            <person name="Cubeta M.A."/>
            <person name="Thomas E."/>
            <person name="Dean R.A."/>
            <person name="Jabaji S."/>
            <person name="Neate S.M."/>
            <person name="Tavantzis S."/>
            <person name="Toda T."/>
            <person name="Vilgalys R."/>
            <person name="Bharathan N."/>
            <person name="Fedorova-Abrams N."/>
            <person name="Pakala S.B."/>
            <person name="Pakala S.M."/>
            <person name="Zafar N."/>
            <person name="Joardar V."/>
            <person name="Losada L."/>
            <person name="Nierman W.C."/>
        </authorList>
    </citation>
    <scope>NUCLEOTIDE SEQUENCE [LARGE SCALE GENOMIC DNA]</scope>
    <source>
        <strain evidence="2">AG-3</strain>
    </source>
</reference>
<dbReference type="AlphaFoldDB" id="X8IZ78"/>
<sequence>MSTSRFSLMSMCMLLPSITVATKAVLALSANI</sequence>
<organism evidence="1 2">
    <name type="scientific">Rhizoctonia solani AG-3 Rhs1AP</name>
    <dbReference type="NCBI Taxonomy" id="1086054"/>
    <lineage>
        <taxon>Eukaryota</taxon>
        <taxon>Fungi</taxon>
        <taxon>Dikarya</taxon>
        <taxon>Basidiomycota</taxon>
        <taxon>Agaricomycotina</taxon>
        <taxon>Agaricomycetes</taxon>
        <taxon>Cantharellales</taxon>
        <taxon>Ceratobasidiaceae</taxon>
        <taxon>Rhizoctonia</taxon>
    </lineage>
</organism>
<gene>
    <name evidence="1" type="ORF">RSOL_080890</name>
</gene>
<dbReference type="EMBL" id="JATN01000322">
    <property type="protein sequence ID" value="EUC54987.1"/>
    <property type="molecule type" value="Genomic_DNA"/>
</dbReference>
<dbReference type="Proteomes" id="UP000030108">
    <property type="component" value="Unassembled WGS sequence"/>
</dbReference>
<accession>X8IZ78</accession>
<comment type="caution">
    <text evidence="1">The sequence shown here is derived from an EMBL/GenBank/DDBJ whole genome shotgun (WGS) entry which is preliminary data.</text>
</comment>
<name>X8IZ78_9AGAM</name>